<dbReference type="InterPro" id="IPR051917">
    <property type="entry name" value="Transposase-Integrase"/>
</dbReference>
<dbReference type="GO" id="GO:0015074">
    <property type="term" value="P:DNA integration"/>
    <property type="evidence" value="ECO:0007669"/>
    <property type="project" value="InterPro"/>
</dbReference>
<dbReference type="InterPro" id="IPR053392">
    <property type="entry name" value="Transposase_IS30-like"/>
</dbReference>
<dbReference type="RefSeq" id="WP_185886174.1">
    <property type="nucleotide sequence ID" value="NZ_CP060054.1"/>
</dbReference>
<keyword evidence="3" id="KW-0614">Plasmid</keyword>
<dbReference type="GO" id="GO:0005829">
    <property type="term" value="C:cytosol"/>
    <property type="evidence" value="ECO:0007669"/>
    <property type="project" value="TreeGrafter"/>
</dbReference>
<sequence>MPQKYHHLSLAEREKISRMHAAAVSVCRIAVELGRHPATIYRELRRNFFYDEEPWFRGYFGRTAHSKAASRRVRGGKVMRDRALALHIVDRLAQCWSPEQIAGHLRLDPSGRHRVCHETIYQFVYGSEGRRLGLWHQLPRQRKVRRPRYARKPRGLNIPPANTIAERPKQIGERVEFGHWEGDLIAFRQEFGKANLTSLVERRSRYIVLERNPSRHSRGVMEGIQRHLTPSPQHLRQSITFDRGTEFAAFAMLKASLGMTTYFCKPSAPWQKGSVENSNGRIRRFLPLDADISRMTEAELASLTDRLNNTPRKCLGFRTPAEVFNEQIVAHRSE</sequence>
<evidence type="ECO:0000256" key="1">
    <source>
        <dbReference type="ARBA" id="ARBA00023172"/>
    </source>
</evidence>
<gene>
    <name evidence="3" type="ORF">H4O24_20225</name>
</gene>
<dbReference type="SUPFAM" id="SSF53098">
    <property type="entry name" value="Ribonuclease H-like"/>
    <property type="match status" value="1"/>
</dbReference>
<protein>
    <submittedName>
        <fullName evidence="3">IS30 family transposase</fullName>
    </submittedName>
</protein>
<keyword evidence="1" id="KW-0233">DNA recombination</keyword>
<dbReference type="NCBIfam" id="NF033563">
    <property type="entry name" value="transpos_IS30"/>
    <property type="match status" value="1"/>
</dbReference>
<dbReference type="InterPro" id="IPR025246">
    <property type="entry name" value="IS30-like_HTH"/>
</dbReference>
<dbReference type="EMBL" id="CP060054">
    <property type="protein sequence ID" value="QNE07747.1"/>
    <property type="molecule type" value="Genomic_DNA"/>
</dbReference>
<dbReference type="Pfam" id="PF13936">
    <property type="entry name" value="HTH_38"/>
    <property type="match status" value="1"/>
</dbReference>
<dbReference type="InterPro" id="IPR001584">
    <property type="entry name" value="Integrase_cat-core"/>
</dbReference>
<dbReference type="Pfam" id="PF00665">
    <property type="entry name" value="rve"/>
    <property type="match status" value="1"/>
</dbReference>
<dbReference type="AlphaFoldDB" id="A0A7G6W182"/>
<dbReference type="Proteomes" id="UP000515297">
    <property type="component" value="Plasmid plas2"/>
</dbReference>
<dbReference type="PANTHER" id="PTHR10948:SF23">
    <property type="entry name" value="TRANSPOSASE INSI FOR INSERTION SEQUENCE ELEMENT IS30A-RELATED"/>
    <property type="match status" value="1"/>
</dbReference>
<evidence type="ECO:0000259" key="2">
    <source>
        <dbReference type="PROSITE" id="PS50994"/>
    </source>
</evidence>
<dbReference type="GO" id="GO:0006310">
    <property type="term" value="P:DNA recombination"/>
    <property type="evidence" value="ECO:0007669"/>
    <property type="project" value="UniProtKB-KW"/>
</dbReference>
<dbReference type="Gene3D" id="3.30.420.10">
    <property type="entry name" value="Ribonuclease H-like superfamily/Ribonuclease H"/>
    <property type="match status" value="1"/>
</dbReference>
<dbReference type="InterPro" id="IPR036397">
    <property type="entry name" value="RNaseH_sf"/>
</dbReference>
<reference evidence="3 4" key="1">
    <citation type="submission" date="2020-08" db="EMBL/GenBank/DDBJ databases">
        <authorList>
            <person name="Liu G."/>
            <person name="Sun C."/>
        </authorList>
    </citation>
    <scope>NUCLEOTIDE SEQUENCE [LARGE SCALE GENOMIC DNA]</scope>
    <source>
        <strain evidence="3 4">OT19</strain>
        <plasmid evidence="3 4">plas2</plasmid>
    </source>
</reference>
<dbReference type="PROSITE" id="PS50994">
    <property type="entry name" value="INTEGRASE"/>
    <property type="match status" value="1"/>
</dbReference>
<dbReference type="GO" id="GO:0004803">
    <property type="term" value="F:transposase activity"/>
    <property type="evidence" value="ECO:0007669"/>
    <property type="project" value="TreeGrafter"/>
</dbReference>
<geneLocation type="plasmid" evidence="3 4">
    <name>plas2</name>
</geneLocation>
<evidence type="ECO:0000313" key="3">
    <source>
        <dbReference type="EMBL" id="QNE07747.1"/>
    </source>
</evidence>
<accession>A0A7G6W182</accession>
<proteinExistence type="predicted"/>
<dbReference type="InterPro" id="IPR012337">
    <property type="entry name" value="RNaseH-like_sf"/>
</dbReference>
<evidence type="ECO:0000313" key="4">
    <source>
        <dbReference type="Proteomes" id="UP000515297"/>
    </source>
</evidence>
<dbReference type="PANTHER" id="PTHR10948">
    <property type="entry name" value="TRANSPOSASE"/>
    <property type="match status" value="1"/>
</dbReference>
<organism evidence="3 4">
    <name type="scientific">Croceicoccus marinus</name>
    <dbReference type="NCBI Taxonomy" id="450378"/>
    <lineage>
        <taxon>Bacteria</taxon>
        <taxon>Pseudomonadati</taxon>
        <taxon>Pseudomonadota</taxon>
        <taxon>Alphaproteobacteria</taxon>
        <taxon>Sphingomonadales</taxon>
        <taxon>Erythrobacteraceae</taxon>
        <taxon>Croceicoccus</taxon>
    </lineage>
</organism>
<dbReference type="GO" id="GO:0003676">
    <property type="term" value="F:nucleic acid binding"/>
    <property type="evidence" value="ECO:0007669"/>
    <property type="project" value="InterPro"/>
</dbReference>
<feature type="domain" description="Integrase catalytic" evidence="2">
    <location>
        <begin position="164"/>
        <end position="328"/>
    </location>
</feature>
<dbReference type="GO" id="GO:0032196">
    <property type="term" value="P:transposition"/>
    <property type="evidence" value="ECO:0007669"/>
    <property type="project" value="TreeGrafter"/>
</dbReference>
<name>A0A7G6W182_9SPHN</name>